<accession>A0A0P7Y1Q0</accession>
<keyword evidence="6" id="KW-1185">Reference proteome</keyword>
<proteinExistence type="inferred from homology"/>
<dbReference type="Gene3D" id="3.40.50.450">
    <property type="match status" value="1"/>
</dbReference>
<evidence type="ECO:0000313" key="6">
    <source>
        <dbReference type="Proteomes" id="UP000182800"/>
    </source>
</evidence>
<comment type="similarity">
    <text evidence="1">Belongs to the DprA/Smf family.</text>
</comment>
<dbReference type="AlphaFoldDB" id="A0A0P7Y1Q0"/>
<evidence type="ECO:0000313" key="5">
    <source>
        <dbReference type="Proteomes" id="UP000050497"/>
    </source>
</evidence>
<dbReference type="Proteomes" id="UP000182800">
    <property type="component" value="Unassembled WGS sequence"/>
</dbReference>
<evidence type="ECO:0000256" key="1">
    <source>
        <dbReference type="ARBA" id="ARBA00006525"/>
    </source>
</evidence>
<organism evidence="3 5">
    <name type="scientific">Saliniramus fredricksonii</name>
    <dbReference type="NCBI Taxonomy" id="1653334"/>
    <lineage>
        <taxon>Bacteria</taxon>
        <taxon>Pseudomonadati</taxon>
        <taxon>Pseudomonadota</taxon>
        <taxon>Alphaproteobacteria</taxon>
        <taxon>Hyphomicrobiales</taxon>
        <taxon>Salinarimonadaceae</taxon>
        <taxon>Saliniramus</taxon>
    </lineage>
</organism>
<evidence type="ECO:0000259" key="2">
    <source>
        <dbReference type="Pfam" id="PF02481"/>
    </source>
</evidence>
<dbReference type="GO" id="GO:0009294">
    <property type="term" value="P:DNA-mediated transformation"/>
    <property type="evidence" value="ECO:0007669"/>
    <property type="project" value="InterPro"/>
</dbReference>
<reference evidence="3 5" key="1">
    <citation type="submission" date="2015-09" db="EMBL/GenBank/DDBJ databases">
        <title>Identification and resolution of microdiversity through metagenomic sequencing of parallel consortia.</title>
        <authorList>
            <person name="Nelson W.C."/>
            <person name="Romine M.F."/>
            <person name="Lindemann S.R."/>
        </authorList>
    </citation>
    <scope>NUCLEOTIDE SEQUENCE [LARGE SCALE GENOMIC DNA]</scope>
    <source>
        <strain evidence="3">HL-109</strain>
    </source>
</reference>
<dbReference type="RefSeq" id="WP_083204476.1">
    <property type="nucleotide sequence ID" value="NZ_FMBM01000002.1"/>
</dbReference>
<dbReference type="InterPro" id="IPR003488">
    <property type="entry name" value="DprA"/>
</dbReference>
<dbReference type="Proteomes" id="UP000050497">
    <property type="component" value="Unassembled WGS sequence"/>
</dbReference>
<gene>
    <name evidence="3" type="primary">smf</name>
    <name evidence="4" type="ORF">GA0071312_1937</name>
    <name evidence="3" type="ORF">HLUCCO17_11765</name>
</gene>
<dbReference type="EMBL" id="LJSX01000017">
    <property type="protein sequence ID" value="KPQ10269.1"/>
    <property type="molecule type" value="Genomic_DNA"/>
</dbReference>
<evidence type="ECO:0000313" key="3">
    <source>
        <dbReference type="EMBL" id="KPQ10269.1"/>
    </source>
</evidence>
<dbReference type="PANTHER" id="PTHR43022:SF1">
    <property type="entry name" value="PROTEIN SMF"/>
    <property type="match status" value="1"/>
</dbReference>
<feature type="domain" description="Smf/DprA SLOG" evidence="2">
    <location>
        <begin position="55"/>
        <end position="251"/>
    </location>
</feature>
<dbReference type="SUPFAM" id="SSF102405">
    <property type="entry name" value="MCP/YpsA-like"/>
    <property type="match status" value="1"/>
</dbReference>
<dbReference type="STRING" id="1653334.GA0071312_1937"/>
<dbReference type="OrthoDB" id="9785707at2"/>
<dbReference type="Pfam" id="PF02481">
    <property type="entry name" value="DNA_processg_A"/>
    <property type="match status" value="1"/>
</dbReference>
<dbReference type="InterPro" id="IPR057666">
    <property type="entry name" value="DrpA_SLOG"/>
</dbReference>
<reference evidence="4 6" key="2">
    <citation type="submission" date="2016-08" db="EMBL/GenBank/DDBJ databases">
        <authorList>
            <person name="Varghese N."/>
            <person name="Submissions Spin"/>
        </authorList>
    </citation>
    <scope>NUCLEOTIDE SEQUENCE [LARGE SCALE GENOMIC DNA]</scope>
    <source>
        <strain evidence="4 6">HL-109</strain>
    </source>
</reference>
<dbReference type="PANTHER" id="PTHR43022">
    <property type="entry name" value="PROTEIN SMF"/>
    <property type="match status" value="1"/>
</dbReference>
<comment type="caution">
    <text evidence="3">The sequence shown here is derived from an EMBL/GenBank/DDBJ whole genome shotgun (WGS) entry which is preliminary data.</text>
</comment>
<sequence>MWASARHNRQTLAGQAASSAQQASLLADDETARVDATIDDLERKFGRALYHSNADDAGFPPSLSALYAEDRPQQLFALGNLALLAESGVGICGSRDASSRALDIAGEVVGMLAHEGQVIVSGYARGVDQIAHAAALDAGGKTIIVLPEGLARFSIRKDLRSLWDWERILVVSQFSLQTPWKSWNAMRRNRTIMGLSRAMLVVEAKSNGGTFDAGKVALAYRKPVFAVDFSDIDEARSGNRILIDEGAMPLKRDRISGAPNIRPIIEAVSN</sequence>
<name>A0A0P7Y1Q0_9HYPH</name>
<evidence type="ECO:0000313" key="4">
    <source>
        <dbReference type="EMBL" id="SCC81007.1"/>
    </source>
</evidence>
<protein>
    <submittedName>
        <fullName evidence="3">DNA processing protein</fullName>
    </submittedName>
</protein>
<dbReference type="EMBL" id="FMBM01000002">
    <property type="protein sequence ID" value="SCC81007.1"/>
    <property type="molecule type" value="Genomic_DNA"/>
</dbReference>